<dbReference type="Pfam" id="PF13649">
    <property type="entry name" value="Methyltransf_25"/>
    <property type="match status" value="1"/>
</dbReference>
<dbReference type="PANTHER" id="PTHR12176:SF80">
    <property type="entry name" value="EEF1A LYSINE METHYLTRANSFERASE 4"/>
    <property type="match status" value="1"/>
</dbReference>
<gene>
    <name evidence="5" type="ORF">DERYTH_LOCUS4006</name>
</gene>
<keyword evidence="2" id="KW-0489">Methyltransferase</keyword>
<evidence type="ECO:0000259" key="4">
    <source>
        <dbReference type="Pfam" id="PF13649"/>
    </source>
</evidence>
<comment type="caution">
    <text evidence="5">The sequence shown here is derived from an EMBL/GenBank/DDBJ whole genome shotgun (WGS) entry which is preliminary data.</text>
</comment>
<evidence type="ECO:0000256" key="1">
    <source>
        <dbReference type="ARBA" id="ARBA00008361"/>
    </source>
</evidence>
<evidence type="ECO:0000313" key="5">
    <source>
        <dbReference type="EMBL" id="CAG8523832.1"/>
    </source>
</evidence>
<dbReference type="InterPro" id="IPR041698">
    <property type="entry name" value="Methyltransf_25"/>
</dbReference>
<organism evidence="5 6">
    <name type="scientific">Dentiscutata erythropus</name>
    <dbReference type="NCBI Taxonomy" id="1348616"/>
    <lineage>
        <taxon>Eukaryota</taxon>
        <taxon>Fungi</taxon>
        <taxon>Fungi incertae sedis</taxon>
        <taxon>Mucoromycota</taxon>
        <taxon>Glomeromycotina</taxon>
        <taxon>Glomeromycetes</taxon>
        <taxon>Diversisporales</taxon>
        <taxon>Gigasporaceae</taxon>
        <taxon>Dentiscutata</taxon>
    </lineage>
</organism>
<keyword evidence="6" id="KW-1185">Reference proteome</keyword>
<dbReference type="GO" id="GO:0008168">
    <property type="term" value="F:methyltransferase activity"/>
    <property type="evidence" value="ECO:0007669"/>
    <property type="project" value="UniProtKB-KW"/>
</dbReference>
<dbReference type="PANTHER" id="PTHR12176">
    <property type="entry name" value="SAM-DEPENDENT METHYLTRANSFERASE SUPERFAMILY PROTEIN"/>
    <property type="match status" value="1"/>
</dbReference>
<name>A0A9N9A9B7_9GLOM</name>
<dbReference type="InterPro" id="IPR051419">
    <property type="entry name" value="Lys/N-term_MeTrsfase_sf"/>
</dbReference>
<dbReference type="CDD" id="cd02440">
    <property type="entry name" value="AdoMet_MTases"/>
    <property type="match status" value="1"/>
</dbReference>
<accession>A0A9N9A9B7</accession>
<dbReference type="AlphaFoldDB" id="A0A9N9A9B7"/>
<sequence>MYLALSGPFPENLDLLPRCLMRYTRLIDDFKLQLSKIDVIPDDVSSYKTQEYWNQRYSKESSNTTFDWFKTYKDLKPLFDEQLQNKDASILMLGCGNSTLSEDMYDAGYHNITNVDFSEIVIENMRNRCIDKVGMSWLVMDIRDLKFPDEMFDVIIDKGTMDALMSDEGDVWDPKPETVENVKRGVDQVSVESRRKGIYLLFYNPRHSVQNLIFRCLKDRAGTLTSKNWVNYNNCLNSIEVIS</sequence>
<dbReference type="SUPFAM" id="SSF53335">
    <property type="entry name" value="S-adenosyl-L-methionine-dependent methyltransferases"/>
    <property type="match status" value="1"/>
</dbReference>
<comment type="similarity">
    <text evidence="1">Belongs to the methyltransferase superfamily.</text>
</comment>
<evidence type="ECO:0000256" key="3">
    <source>
        <dbReference type="ARBA" id="ARBA00022679"/>
    </source>
</evidence>
<proteinExistence type="inferred from homology"/>
<evidence type="ECO:0000313" key="6">
    <source>
        <dbReference type="Proteomes" id="UP000789405"/>
    </source>
</evidence>
<feature type="domain" description="Methyltransferase" evidence="4">
    <location>
        <begin position="90"/>
        <end position="163"/>
    </location>
</feature>
<reference evidence="5" key="1">
    <citation type="submission" date="2021-06" db="EMBL/GenBank/DDBJ databases">
        <authorList>
            <person name="Kallberg Y."/>
            <person name="Tangrot J."/>
            <person name="Rosling A."/>
        </authorList>
    </citation>
    <scope>NUCLEOTIDE SEQUENCE</scope>
    <source>
        <strain evidence="5">MA453B</strain>
    </source>
</reference>
<evidence type="ECO:0000256" key="2">
    <source>
        <dbReference type="ARBA" id="ARBA00022603"/>
    </source>
</evidence>
<keyword evidence="3" id="KW-0808">Transferase</keyword>
<dbReference type="InterPro" id="IPR029063">
    <property type="entry name" value="SAM-dependent_MTases_sf"/>
</dbReference>
<dbReference type="Gene3D" id="3.40.50.150">
    <property type="entry name" value="Vaccinia Virus protein VP39"/>
    <property type="match status" value="1"/>
</dbReference>
<dbReference type="Proteomes" id="UP000789405">
    <property type="component" value="Unassembled WGS sequence"/>
</dbReference>
<protein>
    <submittedName>
        <fullName evidence="5">27129_t:CDS:1</fullName>
    </submittedName>
</protein>
<dbReference type="GO" id="GO:0032259">
    <property type="term" value="P:methylation"/>
    <property type="evidence" value="ECO:0007669"/>
    <property type="project" value="UniProtKB-KW"/>
</dbReference>
<dbReference type="OrthoDB" id="411785at2759"/>
<dbReference type="EMBL" id="CAJVPY010001485">
    <property type="protein sequence ID" value="CAG8523832.1"/>
    <property type="molecule type" value="Genomic_DNA"/>
</dbReference>